<keyword evidence="7" id="KW-0418">Kinase</keyword>
<dbReference type="EMBL" id="AYZQ01000003">
    <property type="protein sequence ID" value="KRM71779.1"/>
    <property type="molecule type" value="Genomic_DNA"/>
</dbReference>
<dbReference type="PATRIC" id="fig|1423727.3.peg.1458"/>
<evidence type="ECO:0000256" key="7">
    <source>
        <dbReference type="ARBA" id="ARBA00022777"/>
    </source>
</evidence>
<keyword evidence="6" id="KW-0598">Phosphotransferase system</keyword>
<evidence type="ECO:0000256" key="5">
    <source>
        <dbReference type="ARBA" id="ARBA00022679"/>
    </source>
</evidence>
<comment type="caution">
    <text evidence="9">The sequence shown here is derived from an EMBL/GenBank/DDBJ whole genome shotgun (WGS) entry which is preliminary data.</text>
</comment>
<dbReference type="NCBIfam" id="NF040761">
    <property type="entry name" value="AgaF"/>
    <property type="match status" value="1"/>
</dbReference>
<dbReference type="PROSITE" id="PS51096">
    <property type="entry name" value="PTS_EIIA_TYPE_4"/>
    <property type="match status" value="1"/>
</dbReference>
<keyword evidence="4" id="KW-0762">Sugar transport</keyword>
<dbReference type="PANTHER" id="PTHR33799:SF1">
    <property type="entry name" value="PTS SYSTEM MANNOSE-SPECIFIC EIIAB COMPONENT-RELATED"/>
    <property type="match status" value="1"/>
</dbReference>
<keyword evidence="3" id="KW-0963">Cytoplasm</keyword>
<evidence type="ECO:0000256" key="3">
    <source>
        <dbReference type="ARBA" id="ARBA00022490"/>
    </source>
</evidence>
<dbReference type="PANTHER" id="PTHR33799">
    <property type="entry name" value="PTS PERMEASE-RELATED-RELATED"/>
    <property type="match status" value="1"/>
</dbReference>
<evidence type="ECO:0000256" key="6">
    <source>
        <dbReference type="ARBA" id="ARBA00022683"/>
    </source>
</evidence>
<dbReference type="InterPro" id="IPR004701">
    <property type="entry name" value="PTS_EIIA_man-typ"/>
</dbReference>
<dbReference type="SUPFAM" id="SSF53062">
    <property type="entry name" value="PTS system fructose IIA component-like"/>
    <property type="match status" value="1"/>
</dbReference>
<dbReference type="CDD" id="cd00006">
    <property type="entry name" value="PTS_IIA_man"/>
    <property type="match status" value="1"/>
</dbReference>
<dbReference type="GO" id="GO:0016020">
    <property type="term" value="C:membrane"/>
    <property type="evidence" value="ECO:0007669"/>
    <property type="project" value="InterPro"/>
</dbReference>
<protein>
    <recommendedName>
        <fullName evidence="8">PTS EIIA type-4 domain-containing protein</fullName>
    </recommendedName>
</protein>
<dbReference type="Proteomes" id="UP000051672">
    <property type="component" value="Unassembled WGS sequence"/>
</dbReference>
<dbReference type="RefSeq" id="WP_057894723.1">
    <property type="nucleotide sequence ID" value="NZ_AYZQ01000003.1"/>
</dbReference>
<dbReference type="OrthoDB" id="9799827at2"/>
<name>A0A0R2B840_9LACO</name>
<proteinExistence type="predicted"/>
<dbReference type="InterPro" id="IPR051471">
    <property type="entry name" value="Bacterial_PTS_sugar_comp"/>
</dbReference>
<keyword evidence="10" id="KW-1185">Reference proteome</keyword>
<dbReference type="Pfam" id="PF03610">
    <property type="entry name" value="EIIA-man"/>
    <property type="match status" value="1"/>
</dbReference>
<dbReference type="AlphaFoldDB" id="A0A0R2B840"/>
<keyword evidence="5" id="KW-0808">Transferase</keyword>
<dbReference type="Gene3D" id="3.40.50.510">
    <property type="entry name" value="Phosphotransferase system, mannose-type IIA component"/>
    <property type="match status" value="1"/>
</dbReference>
<dbReference type="GO" id="GO:0016301">
    <property type="term" value="F:kinase activity"/>
    <property type="evidence" value="ECO:0007669"/>
    <property type="project" value="UniProtKB-KW"/>
</dbReference>
<organism evidence="9 10">
    <name type="scientific">Lacticaseibacillus brantae DSM 23927</name>
    <dbReference type="NCBI Taxonomy" id="1423727"/>
    <lineage>
        <taxon>Bacteria</taxon>
        <taxon>Bacillati</taxon>
        <taxon>Bacillota</taxon>
        <taxon>Bacilli</taxon>
        <taxon>Lactobacillales</taxon>
        <taxon>Lactobacillaceae</taxon>
        <taxon>Lacticaseibacillus</taxon>
    </lineage>
</organism>
<evidence type="ECO:0000256" key="1">
    <source>
        <dbReference type="ARBA" id="ARBA00004496"/>
    </source>
</evidence>
<gene>
    <name evidence="9" type="ORF">FC34_GL001439</name>
</gene>
<sequence>MIGMIVTGHGHFATGLMSTIKLLSGEHEKLIGIDFEEGMTADQLQEKFQAAVKELGDVSGIAFFTDIPGGTPFNQAVMCKMNYDNVVVLSGTNVSMLMEIMFQRELDIDQFAEAALTAGKSGVVEFKQRQREVTDDEDGI</sequence>
<evidence type="ECO:0000313" key="10">
    <source>
        <dbReference type="Proteomes" id="UP000051672"/>
    </source>
</evidence>
<evidence type="ECO:0000259" key="8">
    <source>
        <dbReference type="PROSITE" id="PS51096"/>
    </source>
</evidence>
<keyword evidence="2" id="KW-0813">Transport</keyword>
<dbReference type="GO" id="GO:0005737">
    <property type="term" value="C:cytoplasm"/>
    <property type="evidence" value="ECO:0007669"/>
    <property type="project" value="UniProtKB-SubCell"/>
</dbReference>
<reference evidence="9 10" key="1">
    <citation type="journal article" date="2015" name="Genome Announc.">
        <title>Expanding the biotechnology potential of lactobacilli through comparative genomics of 213 strains and associated genera.</title>
        <authorList>
            <person name="Sun Z."/>
            <person name="Harris H.M."/>
            <person name="McCann A."/>
            <person name="Guo C."/>
            <person name="Argimon S."/>
            <person name="Zhang W."/>
            <person name="Yang X."/>
            <person name="Jeffery I.B."/>
            <person name="Cooney J.C."/>
            <person name="Kagawa T.F."/>
            <person name="Liu W."/>
            <person name="Song Y."/>
            <person name="Salvetti E."/>
            <person name="Wrobel A."/>
            <person name="Rasinkangas P."/>
            <person name="Parkhill J."/>
            <person name="Rea M.C."/>
            <person name="O'Sullivan O."/>
            <person name="Ritari J."/>
            <person name="Douillard F.P."/>
            <person name="Paul Ross R."/>
            <person name="Yang R."/>
            <person name="Briner A.E."/>
            <person name="Felis G.E."/>
            <person name="de Vos W.M."/>
            <person name="Barrangou R."/>
            <person name="Klaenhammer T.R."/>
            <person name="Caufield P.W."/>
            <person name="Cui Y."/>
            <person name="Zhang H."/>
            <person name="O'Toole P.W."/>
        </authorList>
    </citation>
    <scope>NUCLEOTIDE SEQUENCE [LARGE SCALE GENOMIC DNA]</scope>
    <source>
        <strain evidence="9 10">DSM 23927</strain>
    </source>
</reference>
<feature type="domain" description="PTS EIIA type-4" evidence="8">
    <location>
        <begin position="1"/>
        <end position="123"/>
    </location>
</feature>
<evidence type="ECO:0000313" key="9">
    <source>
        <dbReference type="EMBL" id="KRM71779.1"/>
    </source>
</evidence>
<dbReference type="STRING" id="1423727.FC34_GL001439"/>
<evidence type="ECO:0000256" key="2">
    <source>
        <dbReference type="ARBA" id="ARBA00022448"/>
    </source>
</evidence>
<comment type="subcellular location">
    <subcellularLocation>
        <location evidence="1">Cytoplasm</location>
    </subcellularLocation>
</comment>
<dbReference type="GO" id="GO:0009401">
    <property type="term" value="P:phosphoenolpyruvate-dependent sugar phosphotransferase system"/>
    <property type="evidence" value="ECO:0007669"/>
    <property type="project" value="UniProtKB-KW"/>
</dbReference>
<dbReference type="InterPro" id="IPR036662">
    <property type="entry name" value="PTS_EIIA_man-typ_sf"/>
</dbReference>
<accession>A0A0R2B840</accession>
<dbReference type="InterPro" id="IPR033887">
    <property type="entry name" value="PTS_IIA_man"/>
</dbReference>
<evidence type="ECO:0000256" key="4">
    <source>
        <dbReference type="ARBA" id="ARBA00022597"/>
    </source>
</evidence>